<protein>
    <submittedName>
        <fullName evidence="2">Beta-hexosaminidase</fullName>
        <ecNumber evidence="2">3.2.1.52</ecNumber>
    </submittedName>
</protein>
<keyword evidence="2" id="KW-0378">Hydrolase</keyword>
<dbReference type="EMBL" id="CZQE01000195">
    <property type="protein sequence ID" value="CUS44947.1"/>
    <property type="molecule type" value="Genomic_DNA"/>
</dbReference>
<dbReference type="AlphaFoldDB" id="A0A160TLK9"/>
<reference evidence="2" key="1">
    <citation type="submission" date="2015-10" db="EMBL/GenBank/DDBJ databases">
        <authorList>
            <person name="Gilbert D.G."/>
        </authorList>
    </citation>
    <scope>NUCLEOTIDE SEQUENCE</scope>
</reference>
<organism evidence="2">
    <name type="scientific">hydrothermal vent metagenome</name>
    <dbReference type="NCBI Taxonomy" id="652676"/>
    <lineage>
        <taxon>unclassified sequences</taxon>
        <taxon>metagenomes</taxon>
        <taxon>ecological metagenomes</taxon>
    </lineage>
</organism>
<accession>A0A160TLK9</accession>
<proteinExistence type="predicted"/>
<gene>
    <name evidence="2" type="ORF">MGWOODY_Smn3875</name>
</gene>
<dbReference type="GO" id="GO:0004563">
    <property type="term" value="F:beta-N-acetylhexosaminidase activity"/>
    <property type="evidence" value="ECO:0007669"/>
    <property type="project" value="UniProtKB-EC"/>
</dbReference>
<dbReference type="Pfam" id="PF13290">
    <property type="entry name" value="CHB_HEX_C_1"/>
    <property type="match status" value="1"/>
</dbReference>
<sequence>MQRLTKLGIEPSEALFRPVATLSPAGDKAQVTLTGQSGLPLRYTTDATLPGPASTLYAGPLALPMPARLRVATILDGATMPGAIDLALTPATVRHRDDTQLRLCSEGIPLRLTDDAPAAGPRAAFLLDIANPCWIYDAAPMDGVRSIAISVGQLPFNFQIGRDVDKIKFRPPVTPAGEMEVRDGCEGPRIATLPLAPAVRQPGVTRLTAPIAPVTGAHDLCITYTARGVNPLWAVSAVQLVTAP</sequence>
<evidence type="ECO:0000259" key="1">
    <source>
        <dbReference type="Pfam" id="PF13290"/>
    </source>
</evidence>
<dbReference type="InterPro" id="IPR059177">
    <property type="entry name" value="GH29D-like_dom"/>
</dbReference>
<keyword evidence="2" id="KW-0326">Glycosidase</keyword>
<name>A0A160TLK9_9ZZZZ</name>
<dbReference type="EC" id="3.2.1.52" evidence="2"/>
<feature type="domain" description="GH29D-like beta-sandwich" evidence="1">
    <location>
        <begin position="28"/>
        <end position="78"/>
    </location>
</feature>
<evidence type="ECO:0000313" key="2">
    <source>
        <dbReference type="EMBL" id="CUS44947.1"/>
    </source>
</evidence>